<feature type="transmembrane region" description="Helical" evidence="6">
    <location>
        <begin position="394"/>
        <end position="417"/>
    </location>
</feature>
<dbReference type="FunFam" id="1.10.4160.10:FF:000001">
    <property type="entry name" value="Uracil permease, putative"/>
    <property type="match status" value="1"/>
</dbReference>
<accession>A0A1E3QAR8</accession>
<name>A0A1E3QAR8_LIPST</name>
<dbReference type="CDD" id="cd11482">
    <property type="entry name" value="SLC-NCS1sbd_NRT1-like"/>
    <property type="match status" value="1"/>
</dbReference>
<feature type="transmembrane region" description="Helical" evidence="6">
    <location>
        <begin position="504"/>
        <end position="522"/>
    </location>
</feature>
<sequence>MDVKGNYDVHVVATDYDSNDNFAGDTQPAKPVGFWAKFDKWIQLDSASEGRYSNHDLDPVPVEERTWLARHYALFWISDHLSVSGFRTAASVMAIGLSWKLSLVCIALANIIQGVVITANGIGGTKYHIPFSIQSRASYGYYLSYLMIVMRMIVGIFWYGVQTYTGAECVQSMIYAIWPSFHHVKNQLPTSANITTQFMISYIIYFISCLPFHYVGVHKVKWLFLLKSITTPIVAFAIMGWTIKEAGLGQTSLFKQGNTVSGSALAWAFMSGLNSNIGGGTTLMVNAPDYSRYARRRSDTYITALAIPLTGTVMTFIGVVVASGSKILYGKILWDPLLIINHWTSKGGRAAAFFCALSFYFSQLGLNIAANSLASANDMNCLFPKYINIRRGQFISAVVGAWALTPWNILTSAPAFLNFMSGYSVWLGPLAGILVSDYYFVHKQKYDVYELYNFDGIYRYKYGINWRAFAAFTIGWVPLLPGFIPTVSSGRATVGMVHLYKVGFFYGFGAAVLSYAVICKFWPAKETYVERAVSIDDETSDFVDGVESNASFGEKRRSV</sequence>
<organism evidence="7 8">
    <name type="scientific">Lipomyces starkeyi NRRL Y-11557</name>
    <dbReference type="NCBI Taxonomy" id="675824"/>
    <lineage>
        <taxon>Eukaryota</taxon>
        <taxon>Fungi</taxon>
        <taxon>Dikarya</taxon>
        <taxon>Ascomycota</taxon>
        <taxon>Saccharomycotina</taxon>
        <taxon>Lipomycetes</taxon>
        <taxon>Lipomycetales</taxon>
        <taxon>Lipomycetaceae</taxon>
        <taxon>Lipomyces</taxon>
    </lineage>
</organism>
<dbReference type="Gene3D" id="1.10.4160.10">
    <property type="entry name" value="Hydantoin permease"/>
    <property type="match status" value="1"/>
</dbReference>
<feature type="transmembrane region" description="Helical" evidence="6">
    <location>
        <begin position="101"/>
        <end position="122"/>
    </location>
</feature>
<proteinExistence type="inferred from homology"/>
<feature type="transmembrane region" description="Helical" evidence="6">
    <location>
        <begin position="264"/>
        <end position="285"/>
    </location>
</feature>
<evidence type="ECO:0000256" key="2">
    <source>
        <dbReference type="ARBA" id="ARBA00008974"/>
    </source>
</evidence>
<reference evidence="7 8" key="1">
    <citation type="journal article" date="2016" name="Proc. Natl. Acad. Sci. U.S.A.">
        <title>Comparative genomics of biotechnologically important yeasts.</title>
        <authorList>
            <person name="Riley R."/>
            <person name="Haridas S."/>
            <person name="Wolfe K.H."/>
            <person name="Lopes M.R."/>
            <person name="Hittinger C.T."/>
            <person name="Goeker M."/>
            <person name="Salamov A.A."/>
            <person name="Wisecaver J.H."/>
            <person name="Long T.M."/>
            <person name="Calvey C.H."/>
            <person name="Aerts A.L."/>
            <person name="Barry K.W."/>
            <person name="Choi C."/>
            <person name="Clum A."/>
            <person name="Coughlan A.Y."/>
            <person name="Deshpande S."/>
            <person name="Douglass A.P."/>
            <person name="Hanson S.J."/>
            <person name="Klenk H.-P."/>
            <person name="LaButti K.M."/>
            <person name="Lapidus A."/>
            <person name="Lindquist E.A."/>
            <person name="Lipzen A.M."/>
            <person name="Meier-Kolthoff J.P."/>
            <person name="Ohm R.A."/>
            <person name="Otillar R.P."/>
            <person name="Pangilinan J.L."/>
            <person name="Peng Y."/>
            <person name="Rokas A."/>
            <person name="Rosa C.A."/>
            <person name="Scheuner C."/>
            <person name="Sibirny A.A."/>
            <person name="Slot J.C."/>
            <person name="Stielow J.B."/>
            <person name="Sun H."/>
            <person name="Kurtzman C.P."/>
            <person name="Blackwell M."/>
            <person name="Grigoriev I.V."/>
            <person name="Jeffries T.W."/>
        </authorList>
    </citation>
    <scope>NUCLEOTIDE SEQUENCE [LARGE SCALE GENOMIC DNA]</scope>
    <source>
        <strain evidence="7 8">NRRL Y-11557</strain>
    </source>
</reference>
<keyword evidence="5 6" id="KW-0472">Membrane</keyword>
<dbReference type="PANTHER" id="PTHR30618:SF0">
    <property type="entry name" value="PURINE-URACIL PERMEASE NCS1"/>
    <property type="match status" value="1"/>
</dbReference>
<feature type="transmembrane region" description="Helical" evidence="6">
    <location>
        <begin position="142"/>
        <end position="161"/>
    </location>
</feature>
<evidence type="ECO:0000256" key="5">
    <source>
        <dbReference type="ARBA" id="ARBA00023136"/>
    </source>
</evidence>
<feature type="transmembrane region" description="Helical" evidence="6">
    <location>
        <begin position="305"/>
        <end position="330"/>
    </location>
</feature>
<evidence type="ECO:0008006" key="9">
    <source>
        <dbReference type="Google" id="ProtNLM"/>
    </source>
</evidence>
<dbReference type="EMBL" id="KV454291">
    <property type="protein sequence ID" value="ODQ74720.1"/>
    <property type="molecule type" value="Genomic_DNA"/>
</dbReference>
<dbReference type="InterPro" id="IPR001248">
    <property type="entry name" value="Pur-cyt_permease"/>
</dbReference>
<dbReference type="InterPro" id="IPR045225">
    <property type="entry name" value="Uracil/uridine/allantoin_perm"/>
</dbReference>
<keyword evidence="3 6" id="KW-0812">Transmembrane</keyword>
<feature type="transmembrane region" description="Helical" evidence="6">
    <location>
        <begin position="198"/>
        <end position="217"/>
    </location>
</feature>
<feature type="transmembrane region" description="Helical" evidence="6">
    <location>
        <begin position="224"/>
        <end position="244"/>
    </location>
</feature>
<evidence type="ECO:0000256" key="6">
    <source>
        <dbReference type="SAM" id="Phobius"/>
    </source>
</evidence>
<keyword evidence="4 6" id="KW-1133">Transmembrane helix</keyword>
<comment type="subcellular location">
    <subcellularLocation>
        <location evidence="1">Membrane</location>
        <topology evidence="1">Multi-pass membrane protein</topology>
    </subcellularLocation>
</comment>
<evidence type="ECO:0000256" key="4">
    <source>
        <dbReference type="ARBA" id="ARBA00022989"/>
    </source>
</evidence>
<gene>
    <name evidence="7" type="ORF">LIPSTDRAFT_1484</name>
</gene>
<feature type="transmembrane region" description="Helical" evidence="6">
    <location>
        <begin position="423"/>
        <end position="441"/>
    </location>
</feature>
<evidence type="ECO:0000313" key="7">
    <source>
        <dbReference type="EMBL" id="ODQ74720.1"/>
    </source>
</evidence>
<comment type="similarity">
    <text evidence="2">Belongs to the purine-cytosine permease (2.A.39) family.</text>
</comment>
<evidence type="ECO:0000256" key="1">
    <source>
        <dbReference type="ARBA" id="ARBA00004141"/>
    </source>
</evidence>
<dbReference type="Pfam" id="PF02133">
    <property type="entry name" value="Transp_cyt_pur"/>
    <property type="match status" value="1"/>
</dbReference>
<dbReference type="PANTHER" id="PTHR30618">
    <property type="entry name" value="NCS1 FAMILY PURINE/PYRIMIDINE TRANSPORTER"/>
    <property type="match status" value="1"/>
</dbReference>
<feature type="transmembrane region" description="Helical" evidence="6">
    <location>
        <begin position="350"/>
        <end position="373"/>
    </location>
</feature>
<protein>
    <recommendedName>
        <fullName evidence="9">Allantoin permease</fullName>
    </recommendedName>
</protein>
<keyword evidence="8" id="KW-1185">Reference proteome</keyword>
<dbReference type="AlphaFoldDB" id="A0A1E3QAR8"/>
<dbReference type="GO" id="GO:0005886">
    <property type="term" value="C:plasma membrane"/>
    <property type="evidence" value="ECO:0007669"/>
    <property type="project" value="TreeGrafter"/>
</dbReference>
<dbReference type="GO" id="GO:0015205">
    <property type="term" value="F:nucleobase transmembrane transporter activity"/>
    <property type="evidence" value="ECO:0007669"/>
    <property type="project" value="TreeGrafter"/>
</dbReference>
<dbReference type="Proteomes" id="UP000094385">
    <property type="component" value="Unassembled WGS sequence"/>
</dbReference>
<evidence type="ECO:0000313" key="8">
    <source>
        <dbReference type="Proteomes" id="UP000094385"/>
    </source>
</evidence>
<evidence type="ECO:0000256" key="3">
    <source>
        <dbReference type="ARBA" id="ARBA00022692"/>
    </source>
</evidence>
<dbReference type="OrthoDB" id="2018619at2759"/>
<feature type="transmembrane region" description="Helical" evidence="6">
    <location>
        <begin position="462"/>
        <end position="484"/>
    </location>
</feature>